<evidence type="ECO:0000259" key="1">
    <source>
        <dbReference type="Pfam" id="PF00679"/>
    </source>
</evidence>
<dbReference type="PANTHER" id="PTHR11933">
    <property type="entry name" value="TRNA 5-METHYLAMINOMETHYL-2-THIOURIDYLATE -METHYLTRANSFERASE"/>
    <property type="match status" value="1"/>
</dbReference>
<dbReference type="PANTHER" id="PTHR11933:SF5">
    <property type="entry name" value="MITOCHONDRIAL TRNA-SPECIFIC 2-THIOURIDYLASE 1"/>
    <property type="match status" value="1"/>
</dbReference>
<dbReference type="SUPFAM" id="SSF54980">
    <property type="entry name" value="EF-G C-terminal domain-like"/>
    <property type="match status" value="1"/>
</dbReference>
<reference evidence="2" key="1">
    <citation type="journal article" date="2015" name="Nature">
        <title>Complex archaea that bridge the gap between prokaryotes and eukaryotes.</title>
        <authorList>
            <person name="Spang A."/>
            <person name="Saw J.H."/>
            <person name="Jorgensen S.L."/>
            <person name="Zaremba-Niedzwiedzka K."/>
            <person name="Martijn J."/>
            <person name="Lind A.E."/>
            <person name="van Eijk R."/>
            <person name="Schleper C."/>
            <person name="Guy L."/>
            <person name="Ettema T.J."/>
        </authorList>
    </citation>
    <scope>NUCLEOTIDE SEQUENCE</scope>
</reference>
<evidence type="ECO:0000313" key="2">
    <source>
        <dbReference type="EMBL" id="KKN84227.1"/>
    </source>
</evidence>
<feature type="domain" description="Elongation factor EFG" evidence="1">
    <location>
        <begin position="92"/>
        <end position="129"/>
    </location>
</feature>
<feature type="non-terminal residue" evidence="2">
    <location>
        <position position="133"/>
    </location>
</feature>
<name>A0A0F9UA63_9ZZZZ</name>
<proteinExistence type="predicted"/>
<sequence length="133" mass="14851">MPRLFDLADALGPNYKYIATGHHARIANRDGLPAILRGRSAAKDQSYVLFGIERRYLARMMLPVGGYHKHEIRRMAGSLGVQGALKRAKPILLEPYMKVEVATPDDFFGDVLGDVSSRRGHVTNVDQRGHLRV</sequence>
<dbReference type="EMBL" id="LAZR01000174">
    <property type="protein sequence ID" value="KKN84227.1"/>
    <property type="molecule type" value="Genomic_DNA"/>
</dbReference>
<dbReference type="InterPro" id="IPR000640">
    <property type="entry name" value="EFG_V-like"/>
</dbReference>
<dbReference type="Gene3D" id="3.40.50.620">
    <property type="entry name" value="HUPs"/>
    <property type="match status" value="1"/>
</dbReference>
<dbReference type="Pfam" id="PF00679">
    <property type="entry name" value="EFG_C"/>
    <property type="match status" value="1"/>
</dbReference>
<dbReference type="AlphaFoldDB" id="A0A0F9UA63"/>
<dbReference type="Gene3D" id="3.30.70.240">
    <property type="match status" value="1"/>
</dbReference>
<dbReference type="InterPro" id="IPR014729">
    <property type="entry name" value="Rossmann-like_a/b/a_fold"/>
</dbReference>
<gene>
    <name evidence="2" type="ORF">LCGC14_0291780</name>
</gene>
<protein>
    <recommendedName>
        <fullName evidence="1">Elongation factor EFG domain-containing protein</fullName>
    </recommendedName>
</protein>
<comment type="caution">
    <text evidence="2">The sequence shown here is derived from an EMBL/GenBank/DDBJ whole genome shotgun (WGS) entry which is preliminary data.</text>
</comment>
<dbReference type="GO" id="GO:0002143">
    <property type="term" value="P:tRNA wobble position uridine thiolation"/>
    <property type="evidence" value="ECO:0007669"/>
    <property type="project" value="TreeGrafter"/>
</dbReference>
<dbReference type="Pfam" id="PF03054">
    <property type="entry name" value="tRNA_Me_trans"/>
    <property type="match status" value="1"/>
</dbReference>
<dbReference type="InterPro" id="IPR035647">
    <property type="entry name" value="EFG_III/V"/>
</dbReference>
<dbReference type="SUPFAM" id="SSF52402">
    <property type="entry name" value="Adenine nucleotide alpha hydrolases-like"/>
    <property type="match status" value="1"/>
</dbReference>
<organism evidence="2">
    <name type="scientific">marine sediment metagenome</name>
    <dbReference type="NCBI Taxonomy" id="412755"/>
    <lineage>
        <taxon>unclassified sequences</taxon>
        <taxon>metagenomes</taxon>
        <taxon>ecological metagenomes</taxon>
    </lineage>
</organism>
<accession>A0A0F9UA63</accession>